<dbReference type="EMBL" id="JACXVP010000001">
    <property type="protein sequence ID" value="KAG5631510.1"/>
    <property type="molecule type" value="Genomic_DNA"/>
</dbReference>
<reference evidence="1 2" key="1">
    <citation type="submission" date="2020-09" db="EMBL/GenBank/DDBJ databases">
        <title>De no assembly of potato wild relative species, Solanum commersonii.</title>
        <authorList>
            <person name="Cho K."/>
        </authorList>
    </citation>
    <scope>NUCLEOTIDE SEQUENCE [LARGE SCALE GENOMIC DNA]</scope>
    <source>
        <strain evidence="1">LZ3.2</strain>
        <tissue evidence="1">Leaf</tissue>
    </source>
</reference>
<dbReference type="AlphaFoldDB" id="A0A9J6B435"/>
<accession>A0A9J6B435</accession>
<gene>
    <name evidence="1" type="ORF">H5410_003227</name>
</gene>
<evidence type="ECO:0000313" key="2">
    <source>
        <dbReference type="Proteomes" id="UP000824120"/>
    </source>
</evidence>
<name>A0A9J6B435_SOLCO</name>
<comment type="caution">
    <text evidence="1">The sequence shown here is derived from an EMBL/GenBank/DDBJ whole genome shotgun (WGS) entry which is preliminary data.</text>
</comment>
<proteinExistence type="predicted"/>
<sequence length="81" mass="8988">MISYHDLKSHVQIPTKDMEVEFLGSDLEGNLVAWKAGQLGQATTQVPRTTSRPVVLATARRSGREDYLALWRFSKVEGATA</sequence>
<dbReference type="Proteomes" id="UP000824120">
    <property type="component" value="Chromosome 1"/>
</dbReference>
<keyword evidence="2" id="KW-1185">Reference proteome</keyword>
<organism evidence="1 2">
    <name type="scientific">Solanum commersonii</name>
    <name type="common">Commerson's wild potato</name>
    <name type="synonym">Commerson's nightshade</name>
    <dbReference type="NCBI Taxonomy" id="4109"/>
    <lineage>
        <taxon>Eukaryota</taxon>
        <taxon>Viridiplantae</taxon>
        <taxon>Streptophyta</taxon>
        <taxon>Embryophyta</taxon>
        <taxon>Tracheophyta</taxon>
        <taxon>Spermatophyta</taxon>
        <taxon>Magnoliopsida</taxon>
        <taxon>eudicotyledons</taxon>
        <taxon>Gunneridae</taxon>
        <taxon>Pentapetalae</taxon>
        <taxon>asterids</taxon>
        <taxon>lamiids</taxon>
        <taxon>Solanales</taxon>
        <taxon>Solanaceae</taxon>
        <taxon>Solanoideae</taxon>
        <taxon>Solaneae</taxon>
        <taxon>Solanum</taxon>
    </lineage>
</organism>
<protein>
    <submittedName>
        <fullName evidence="1">Uncharacterized protein</fullName>
    </submittedName>
</protein>
<evidence type="ECO:0000313" key="1">
    <source>
        <dbReference type="EMBL" id="KAG5631510.1"/>
    </source>
</evidence>